<accession>F8E7Y2</accession>
<dbReference type="AlphaFoldDB" id="F8E7Y2"/>
<dbReference type="RefSeq" id="WP_013886532.1">
    <property type="nucleotide sequence ID" value="NC_015672.1"/>
</dbReference>
<dbReference type="Gene3D" id="3.10.20.30">
    <property type="match status" value="1"/>
</dbReference>
<dbReference type="SUPFAM" id="SSF54285">
    <property type="entry name" value="MoaD/ThiS"/>
    <property type="match status" value="1"/>
</dbReference>
<gene>
    <name evidence="1" type="ordered locus">Flexsi_1400</name>
</gene>
<evidence type="ECO:0000313" key="2">
    <source>
        <dbReference type="Proteomes" id="UP000006621"/>
    </source>
</evidence>
<keyword evidence="2" id="KW-1185">Reference proteome</keyword>
<reference evidence="1 2" key="1">
    <citation type="journal article" date="2011" name="Stand. Genomic Sci.">
        <title>Genome sequence of the moderately thermophilic halophile Flexistipes sinusarabici strain (MAS10).</title>
        <authorList>
            <person name="Lapidus A."/>
            <person name="Chertkov O."/>
            <person name="Nolan M."/>
            <person name="Lucas S."/>
            <person name="Hammon N."/>
            <person name="Deshpande S."/>
            <person name="Cheng J.F."/>
            <person name="Tapia R."/>
            <person name="Han C."/>
            <person name="Goodwin L."/>
            <person name="Pitluck S."/>
            <person name="Liolios K."/>
            <person name="Pagani I."/>
            <person name="Ivanova N."/>
            <person name="Huntemann M."/>
            <person name="Mavromatis K."/>
            <person name="Mikhailova N."/>
            <person name="Pati A."/>
            <person name="Chen A."/>
            <person name="Palaniappan K."/>
            <person name="Land M."/>
            <person name="Hauser L."/>
            <person name="Brambilla E.M."/>
            <person name="Rohde M."/>
            <person name="Abt B."/>
            <person name="Spring S."/>
            <person name="Goker M."/>
            <person name="Bristow J."/>
            <person name="Eisen J.A."/>
            <person name="Markowitz V."/>
            <person name="Hugenholtz P."/>
            <person name="Kyrpides N.C."/>
            <person name="Klenk H.P."/>
            <person name="Woyke T."/>
        </authorList>
    </citation>
    <scope>NUCLEOTIDE SEQUENCE [LARGE SCALE GENOMIC DNA]</scope>
    <source>
        <strain evidence="2">DSM 4947 / MAS 10</strain>
    </source>
</reference>
<dbReference type="Proteomes" id="UP000006621">
    <property type="component" value="Chromosome"/>
</dbReference>
<dbReference type="KEGG" id="fsi:Flexsi_1400"/>
<sequence>MIKVKIYGILRGYTGAAGLDLKNGITAAEIKSRLFGDKLDHSYIKVLLNGEHVDDKTVLADTSVSLFYIGGGGYPGG</sequence>
<name>F8E7Y2_FLESM</name>
<evidence type="ECO:0000313" key="1">
    <source>
        <dbReference type="EMBL" id="AEI15050.1"/>
    </source>
</evidence>
<protein>
    <recommendedName>
        <fullName evidence="3">MoaD/ThiS family protein</fullName>
    </recommendedName>
</protein>
<organism evidence="1 2">
    <name type="scientific">Flexistipes sinusarabici (strain ATCC 49648 / DSM 4947 / MAS 10)</name>
    <dbReference type="NCBI Taxonomy" id="717231"/>
    <lineage>
        <taxon>Bacteria</taxon>
        <taxon>Pseudomonadati</taxon>
        <taxon>Deferribacterota</taxon>
        <taxon>Deferribacteres</taxon>
        <taxon>Deferribacterales</taxon>
        <taxon>Flexistipitaceae</taxon>
        <taxon>Flexistipes</taxon>
    </lineage>
</organism>
<dbReference type="InterPro" id="IPR012675">
    <property type="entry name" value="Beta-grasp_dom_sf"/>
</dbReference>
<reference evidence="2" key="2">
    <citation type="submission" date="2011-06" db="EMBL/GenBank/DDBJ databases">
        <title>The complete genome of Flexistipes sinusarabici DSM 4947.</title>
        <authorList>
            <person name="Lucas S."/>
            <person name="Han J."/>
            <person name="Lapidus A."/>
            <person name="Bruce D."/>
            <person name="Goodwin L."/>
            <person name="Pitluck S."/>
            <person name="Peters L."/>
            <person name="Kyrpides N."/>
            <person name="Mavromatis K."/>
            <person name="Ivanova N."/>
            <person name="Mikhailova N."/>
            <person name="Chertkov O."/>
            <person name="Detter J.C."/>
            <person name="Tapia R."/>
            <person name="Han C."/>
            <person name="Land M."/>
            <person name="Hauser L."/>
            <person name="Markowitz V."/>
            <person name="Cheng J.-F."/>
            <person name="Hugenholtz P."/>
            <person name="Woyke T."/>
            <person name="Wu D."/>
            <person name="Spring S."/>
            <person name="Schroeder M."/>
            <person name="Brambilla E."/>
            <person name="Klenk H.-P."/>
            <person name="Eisen J.A."/>
        </authorList>
    </citation>
    <scope>NUCLEOTIDE SEQUENCE [LARGE SCALE GENOMIC DNA]</scope>
    <source>
        <strain evidence="2">DSM 4947 / MAS 10</strain>
    </source>
</reference>
<evidence type="ECO:0008006" key="3">
    <source>
        <dbReference type="Google" id="ProtNLM"/>
    </source>
</evidence>
<dbReference type="STRING" id="717231.Flexsi_1400"/>
<proteinExistence type="predicted"/>
<dbReference type="EMBL" id="CP002858">
    <property type="protein sequence ID" value="AEI15050.1"/>
    <property type="molecule type" value="Genomic_DNA"/>
</dbReference>
<dbReference type="InterPro" id="IPR016155">
    <property type="entry name" value="Mopterin_synth/thiamin_S_b"/>
</dbReference>
<dbReference type="HOGENOM" id="CLU_2632865_0_0_0"/>